<dbReference type="PROSITE" id="PS51257">
    <property type="entry name" value="PROKAR_LIPOPROTEIN"/>
    <property type="match status" value="1"/>
</dbReference>
<sequence>MIALYNRLLTKYPIFIQSVSTACLFGAGDTIAQQIVEKQGIQQHDFLRTGRMMVFGGAVAGPALSTWYRLLEHNVKASTPFKTLVKKVAIDQVLFAPVFIGVFFSTQGLFEGKSVQEIKEKLDHGYTTAVINNYKLWPTVQLFNFYFVPLNHRLMVTNIVALGWNSYLSWINHEASSQSIDTPSAVISPPS</sequence>
<dbReference type="PANTHER" id="PTHR11266">
    <property type="entry name" value="PEROXISOMAL MEMBRANE PROTEIN 2, PXMP2 MPV17"/>
    <property type="match status" value="1"/>
</dbReference>
<accession>A0A1X2I2H6</accession>
<evidence type="ECO:0000256" key="1">
    <source>
        <dbReference type="ARBA" id="ARBA00004141"/>
    </source>
</evidence>
<protein>
    <submittedName>
        <fullName evidence="7">Uncharacterized protein</fullName>
    </submittedName>
</protein>
<dbReference type="GO" id="GO:0016020">
    <property type="term" value="C:membrane"/>
    <property type="evidence" value="ECO:0007669"/>
    <property type="project" value="UniProtKB-SubCell"/>
</dbReference>
<reference evidence="7 8" key="1">
    <citation type="submission" date="2016-07" db="EMBL/GenBank/DDBJ databases">
        <title>Pervasive Adenine N6-methylation of Active Genes in Fungi.</title>
        <authorList>
            <consortium name="DOE Joint Genome Institute"/>
            <person name="Mondo S.J."/>
            <person name="Dannebaum R.O."/>
            <person name="Kuo R.C."/>
            <person name="Labutti K."/>
            <person name="Haridas S."/>
            <person name="Kuo A."/>
            <person name="Salamov A."/>
            <person name="Ahrendt S.R."/>
            <person name="Lipzen A."/>
            <person name="Sullivan W."/>
            <person name="Andreopoulos W.B."/>
            <person name="Clum A."/>
            <person name="Lindquist E."/>
            <person name="Daum C."/>
            <person name="Ramamoorthy G.K."/>
            <person name="Gryganskyi A."/>
            <person name="Culley D."/>
            <person name="Magnuson J.K."/>
            <person name="James T.Y."/>
            <person name="O'Malley M.A."/>
            <person name="Stajich J.E."/>
            <person name="Spatafora J.W."/>
            <person name="Visel A."/>
            <person name="Grigoriev I.V."/>
        </authorList>
    </citation>
    <scope>NUCLEOTIDE SEQUENCE [LARGE SCALE GENOMIC DNA]</scope>
    <source>
        <strain evidence="7 8">NRRL 1336</strain>
    </source>
</reference>
<dbReference type="GO" id="GO:0005739">
    <property type="term" value="C:mitochondrion"/>
    <property type="evidence" value="ECO:0007669"/>
    <property type="project" value="TreeGrafter"/>
</dbReference>
<evidence type="ECO:0000256" key="6">
    <source>
        <dbReference type="RuleBase" id="RU363053"/>
    </source>
</evidence>
<evidence type="ECO:0000256" key="5">
    <source>
        <dbReference type="ARBA" id="ARBA00023136"/>
    </source>
</evidence>
<dbReference type="PANTHER" id="PTHR11266:SF17">
    <property type="entry name" value="PROTEIN MPV17"/>
    <property type="match status" value="1"/>
</dbReference>
<evidence type="ECO:0000313" key="7">
    <source>
        <dbReference type="EMBL" id="ORZ07810.1"/>
    </source>
</evidence>
<evidence type="ECO:0000256" key="3">
    <source>
        <dbReference type="ARBA" id="ARBA00022692"/>
    </source>
</evidence>
<keyword evidence="3" id="KW-0812">Transmembrane</keyword>
<dbReference type="InterPro" id="IPR007248">
    <property type="entry name" value="Mpv17_PMP22"/>
</dbReference>
<keyword evidence="4" id="KW-1133">Transmembrane helix</keyword>
<keyword evidence="5" id="KW-0472">Membrane</keyword>
<evidence type="ECO:0000313" key="8">
    <source>
        <dbReference type="Proteomes" id="UP000193560"/>
    </source>
</evidence>
<name>A0A1X2I2H6_9FUNG</name>
<comment type="similarity">
    <text evidence="2 6">Belongs to the peroxisomal membrane protein PXMP2/4 family.</text>
</comment>
<proteinExistence type="inferred from homology"/>
<comment type="caution">
    <text evidence="7">The sequence shown here is derived from an EMBL/GenBank/DDBJ whole genome shotgun (WGS) entry which is preliminary data.</text>
</comment>
<dbReference type="EMBL" id="MCGE01000033">
    <property type="protein sequence ID" value="ORZ07810.1"/>
    <property type="molecule type" value="Genomic_DNA"/>
</dbReference>
<evidence type="ECO:0000256" key="4">
    <source>
        <dbReference type="ARBA" id="ARBA00022989"/>
    </source>
</evidence>
<dbReference type="AlphaFoldDB" id="A0A1X2I2H6"/>
<gene>
    <name evidence="7" type="ORF">BCR42DRAFT_425519</name>
</gene>
<dbReference type="OrthoDB" id="430207at2759"/>
<comment type="subcellular location">
    <subcellularLocation>
        <location evidence="1">Membrane</location>
        <topology evidence="1">Multi-pass membrane protein</topology>
    </subcellularLocation>
</comment>
<dbReference type="Proteomes" id="UP000193560">
    <property type="component" value="Unassembled WGS sequence"/>
</dbReference>
<organism evidence="7 8">
    <name type="scientific">Absidia repens</name>
    <dbReference type="NCBI Taxonomy" id="90262"/>
    <lineage>
        <taxon>Eukaryota</taxon>
        <taxon>Fungi</taxon>
        <taxon>Fungi incertae sedis</taxon>
        <taxon>Mucoromycota</taxon>
        <taxon>Mucoromycotina</taxon>
        <taxon>Mucoromycetes</taxon>
        <taxon>Mucorales</taxon>
        <taxon>Cunninghamellaceae</taxon>
        <taxon>Absidia</taxon>
    </lineage>
</organism>
<dbReference type="STRING" id="90262.A0A1X2I2H6"/>
<evidence type="ECO:0000256" key="2">
    <source>
        <dbReference type="ARBA" id="ARBA00006824"/>
    </source>
</evidence>
<dbReference type="Pfam" id="PF04117">
    <property type="entry name" value="Mpv17_PMP22"/>
    <property type="match status" value="1"/>
</dbReference>
<keyword evidence="8" id="KW-1185">Reference proteome</keyword>